<gene>
    <name evidence="1" type="ORF">Gaeavirus5_5</name>
</gene>
<evidence type="ECO:0000313" key="1">
    <source>
        <dbReference type="EMBL" id="AYV80008.1"/>
    </source>
</evidence>
<dbReference type="EMBL" id="MK072203">
    <property type="protein sequence ID" value="AYV80008.1"/>
    <property type="molecule type" value="Genomic_DNA"/>
</dbReference>
<proteinExistence type="predicted"/>
<protein>
    <submittedName>
        <fullName evidence="1">Uncharacterized protein</fullName>
    </submittedName>
</protein>
<organism evidence="1">
    <name type="scientific">Gaeavirus sp</name>
    <dbReference type="NCBI Taxonomy" id="2487767"/>
    <lineage>
        <taxon>Viruses</taxon>
        <taxon>Varidnaviria</taxon>
        <taxon>Bamfordvirae</taxon>
        <taxon>Nucleocytoviricota</taxon>
        <taxon>Megaviricetes</taxon>
        <taxon>Imitervirales</taxon>
        <taxon>Mimiviridae</taxon>
        <taxon>Klosneuvirinae</taxon>
    </lineage>
</organism>
<accession>A0A3G4ZYM2</accession>
<name>A0A3G4ZYM2_9VIRU</name>
<reference evidence="1" key="1">
    <citation type="submission" date="2018-10" db="EMBL/GenBank/DDBJ databases">
        <title>Hidden diversity of soil giant viruses.</title>
        <authorList>
            <person name="Schulz F."/>
            <person name="Alteio L."/>
            <person name="Goudeau D."/>
            <person name="Ryan E.M."/>
            <person name="Malmstrom R.R."/>
            <person name="Blanchard J."/>
            <person name="Woyke T."/>
        </authorList>
    </citation>
    <scope>NUCLEOTIDE SEQUENCE</scope>
    <source>
        <strain evidence="1">GAV1</strain>
    </source>
</reference>
<sequence length="676" mass="72634">MSNPNINFLASAFASGSSTISGLTAVNPSTAGTQADCNIFPVGTTIDSSATIYDNVTCLMVNSTVNQTSNTVQAQYFDPVSGAPPGGFSTWNFDLTNTSYLNASFCTSSLLSENTSLFNNLQPNAALNGTGLHNLDITNFTTKSGTSPPLGLFFSLTSQPYYSNTGLLVPAPPTINNVNPGYSNYNSDNFIFCSNYYVQQKNEIVIVELLFTVSNTSTLNYDSTTGSPAVSVIVKNKIITKEALASLSSGIEDFRNIKNYVSGPIPLQYIASGATFNSKVACNFNQNNIPLIIAPGYTKLYVTMPLIYIPALAFGGNGQYFPQANYTFTGTPSTPTVLLTSLMAVTSSVVQYGYFIVGIAYSVDYNTYLNYSTITAEVLIKNIWRSPVAIYNSYNQYSVNDMATKQVVLLFGRGFNGGTFLVTNTGTPISAVNNYAVTSLRNFVSIMRAIINLFDGSVSLVDYFININTVQQVNATGSYNINVLILQALTDGMISNPPALIATNPQMNFLLLNSLNTAKFTIDPNEQSVFGQMTGFNYLGLQNSTLCSMGDLKYQNVNLQMISDSQGDLFGNSLSLGLNMVGAGQYYVMIILPEAQFAPIINPSLPNLLTLYATPNSLFYIMVTANSSSQFVPGANTAIGAAPTRTTTSTTTAAVTTQPIYTVNKMILSVSNTSVF</sequence>